<dbReference type="AlphaFoldDB" id="A0A8C8YRZ9"/>
<accession>A0A8C8YRZ9</accession>
<reference evidence="1" key="1">
    <citation type="submission" date="2025-08" db="UniProtKB">
        <authorList>
            <consortium name="Ensembl"/>
        </authorList>
    </citation>
    <scope>IDENTIFICATION</scope>
</reference>
<dbReference type="Proteomes" id="UP000694414">
    <property type="component" value="Unplaced"/>
</dbReference>
<reference evidence="1" key="2">
    <citation type="submission" date="2025-09" db="UniProtKB">
        <authorList>
            <consortium name="Ensembl"/>
        </authorList>
    </citation>
    <scope>IDENTIFICATION</scope>
</reference>
<dbReference type="Ensembl" id="ENSPSMT00000005370.1">
    <property type="protein sequence ID" value="ENSPSMP00000004449.1"/>
    <property type="gene ID" value="ENSPSMG00000003567.1"/>
</dbReference>
<keyword evidence="2" id="KW-1185">Reference proteome</keyword>
<proteinExistence type="predicted"/>
<dbReference type="PRINTS" id="PR02045">
    <property type="entry name" value="F138DOMAIN"/>
</dbReference>
<evidence type="ECO:0000313" key="1">
    <source>
        <dbReference type="Ensembl" id="ENSPSMP00000004449.1"/>
    </source>
</evidence>
<evidence type="ECO:0000313" key="2">
    <source>
        <dbReference type="Proteomes" id="UP000694414"/>
    </source>
</evidence>
<sequence length="99" mass="10292">SPEREASPQINGAGDGDGVYLTPESHTLLDCSGAIRAQHNLEILGSSDPPAAASQSAGMTVCQPPLPSSGSWEVNIVHSSNTCWAPSFQQALSFVLSQQ</sequence>
<name>A0A8C8YRZ9_PROSS</name>
<organism evidence="1 2">
    <name type="scientific">Prolemur simus</name>
    <name type="common">Greater bamboo lemur</name>
    <name type="synonym">Hapalemur simus</name>
    <dbReference type="NCBI Taxonomy" id="1328070"/>
    <lineage>
        <taxon>Eukaryota</taxon>
        <taxon>Metazoa</taxon>
        <taxon>Chordata</taxon>
        <taxon>Craniata</taxon>
        <taxon>Vertebrata</taxon>
        <taxon>Euteleostomi</taxon>
        <taxon>Mammalia</taxon>
        <taxon>Eutheria</taxon>
        <taxon>Euarchontoglires</taxon>
        <taxon>Primates</taxon>
        <taxon>Strepsirrhini</taxon>
        <taxon>Lemuriformes</taxon>
        <taxon>Lemuridae</taxon>
        <taxon>Prolemur</taxon>
    </lineage>
</organism>
<protein>
    <submittedName>
        <fullName evidence="1">Uncharacterized protein</fullName>
    </submittedName>
</protein>